<reference evidence="2" key="1">
    <citation type="submission" date="2018-05" db="EMBL/GenBank/DDBJ databases">
        <title>Draft genome of Mucuna pruriens seed.</title>
        <authorList>
            <person name="Nnadi N.E."/>
            <person name="Vos R."/>
            <person name="Hasami M.H."/>
            <person name="Devisetty U.K."/>
            <person name="Aguiy J.C."/>
        </authorList>
    </citation>
    <scope>NUCLEOTIDE SEQUENCE [LARGE SCALE GENOMIC DNA]</scope>
    <source>
        <strain evidence="2">JCA_2017</strain>
    </source>
</reference>
<evidence type="ECO:0000256" key="1">
    <source>
        <dbReference type="ARBA" id="ARBA00005437"/>
    </source>
</evidence>
<proteinExistence type="inferred from homology"/>
<feature type="non-terminal residue" evidence="2">
    <location>
        <position position="193"/>
    </location>
</feature>
<accession>A0A371IC42</accession>
<dbReference type="InterPro" id="IPR007612">
    <property type="entry name" value="LOR"/>
</dbReference>
<dbReference type="Gene3D" id="2.40.160.200">
    <property type="entry name" value="LURP1-related"/>
    <property type="match status" value="1"/>
</dbReference>
<dbReference type="SUPFAM" id="SSF54518">
    <property type="entry name" value="Tubby C-terminal domain-like"/>
    <property type="match status" value="1"/>
</dbReference>
<dbReference type="EMBL" id="QJKJ01000432">
    <property type="protein sequence ID" value="RDY12627.1"/>
    <property type="molecule type" value="Genomic_DNA"/>
</dbReference>
<dbReference type="Pfam" id="PF04525">
    <property type="entry name" value="LOR"/>
    <property type="match status" value="1"/>
</dbReference>
<feature type="non-terminal residue" evidence="2">
    <location>
        <position position="1"/>
    </location>
</feature>
<organism evidence="2 3">
    <name type="scientific">Mucuna pruriens</name>
    <name type="common">Velvet bean</name>
    <name type="synonym">Dolichos pruriens</name>
    <dbReference type="NCBI Taxonomy" id="157652"/>
    <lineage>
        <taxon>Eukaryota</taxon>
        <taxon>Viridiplantae</taxon>
        <taxon>Streptophyta</taxon>
        <taxon>Embryophyta</taxon>
        <taxon>Tracheophyta</taxon>
        <taxon>Spermatophyta</taxon>
        <taxon>Magnoliopsida</taxon>
        <taxon>eudicotyledons</taxon>
        <taxon>Gunneridae</taxon>
        <taxon>Pentapetalae</taxon>
        <taxon>rosids</taxon>
        <taxon>fabids</taxon>
        <taxon>Fabales</taxon>
        <taxon>Fabaceae</taxon>
        <taxon>Papilionoideae</taxon>
        <taxon>50 kb inversion clade</taxon>
        <taxon>NPAAA clade</taxon>
        <taxon>indigoferoid/millettioid clade</taxon>
        <taxon>Phaseoleae</taxon>
        <taxon>Mucuna</taxon>
    </lineage>
</organism>
<comment type="similarity">
    <text evidence="1">Belongs to the LOR family.</text>
</comment>
<dbReference type="PANTHER" id="PTHR31087">
    <property type="match status" value="1"/>
</dbReference>
<dbReference type="STRING" id="157652.A0A371IC42"/>
<dbReference type="InterPro" id="IPR038595">
    <property type="entry name" value="LOR_sf"/>
</dbReference>
<sequence length="193" mass="21770">MIDKTNMMPIISELYCSSYQTMFVVRRRPYVVNGGGFVVMDCSAQRVLFRVHGRTVLGTKGDLILRTEDGDALLFMRRKGGMVEALSIYKEWKGYTFSYQGSQIVVFSLKEPNSCLVKNNTIRISTWNRGLDFKINGSFPDKCCSIVDSGGNKVAHLVGEDLNERKGLYYVVVKPGIDQAFVFGVIAMLDYIY</sequence>
<dbReference type="Proteomes" id="UP000257109">
    <property type="component" value="Unassembled WGS sequence"/>
</dbReference>
<evidence type="ECO:0000313" key="2">
    <source>
        <dbReference type="EMBL" id="RDY12627.1"/>
    </source>
</evidence>
<dbReference type="AlphaFoldDB" id="A0A371IC42"/>
<name>A0A371IC42_MUCPR</name>
<dbReference type="InterPro" id="IPR025659">
    <property type="entry name" value="Tubby-like_C"/>
</dbReference>
<protein>
    <submittedName>
        <fullName evidence="2">Protein LURP-one-related 6</fullName>
    </submittedName>
</protein>
<keyword evidence="3" id="KW-1185">Reference proteome</keyword>
<dbReference type="PANTHER" id="PTHR31087:SF3">
    <property type="entry name" value="PROTEIN LURP-ONE-RELATED 6"/>
    <property type="match status" value="1"/>
</dbReference>
<evidence type="ECO:0000313" key="3">
    <source>
        <dbReference type="Proteomes" id="UP000257109"/>
    </source>
</evidence>
<dbReference type="OrthoDB" id="1916253at2759"/>
<gene>
    <name evidence="2" type="ORF">CR513_02549</name>
</gene>
<comment type="caution">
    <text evidence="2">The sequence shown here is derived from an EMBL/GenBank/DDBJ whole genome shotgun (WGS) entry which is preliminary data.</text>
</comment>